<protein>
    <submittedName>
        <fullName evidence="2">Uncharacterized protein</fullName>
    </submittedName>
</protein>
<reference evidence="3" key="1">
    <citation type="journal article" date="2018" name="Nat. Microbiol.">
        <title>Leveraging single-cell genomics to expand the fungal tree of life.</title>
        <authorList>
            <person name="Ahrendt S.R."/>
            <person name="Quandt C.A."/>
            <person name="Ciobanu D."/>
            <person name="Clum A."/>
            <person name="Salamov A."/>
            <person name="Andreopoulos B."/>
            <person name="Cheng J.F."/>
            <person name="Woyke T."/>
            <person name="Pelin A."/>
            <person name="Henrissat B."/>
            <person name="Reynolds N.K."/>
            <person name="Benny G.L."/>
            <person name="Smith M.E."/>
            <person name="James T.Y."/>
            <person name="Grigoriev I.V."/>
        </authorList>
    </citation>
    <scope>NUCLEOTIDE SEQUENCE [LARGE SCALE GENOMIC DNA]</scope>
    <source>
        <strain evidence="3">RSA 468</strain>
    </source>
</reference>
<feature type="compositionally biased region" description="Polar residues" evidence="1">
    <location>
        <begin position="162"/>
        <end position="176"/>
    </location>
</feature>
<accession>A0A4V1J4Y0</accession>
<organism evidence="2 3">
    <name type="scientific">Dimargaris cristalligena</name>
    <dbReference type="NCBI Taxonomy" id="215637"/>
    <lineage>
        <taxon>Eukaryota</taxon>
        <taxon>Fungi</taxon>
        <taxon>Fungi incertae sedis</taxon>
        <taxon>Zoopagomycota</taxon>
        <taxon>Kickxellomycotina</taxon>
        <taxon>Dimargaritomycetes</taxon>
        <taxon>Dimargaritales</taxon>
        <taxon>Dimargaritaceae</taxon>
        <taxon>Dimargaris</taxon>
    </lineage>
</organism>
<dbReference type="AlphaFoldDB" id="A0A4V1J4Y0"/>
<gene>
    <name evidence="2" type="ORF">BJ085DRAFT_40308</name>
</gene>
<feature type="region of interest" description="Disordered" evidence="1">
    <location>
        <begin position="58"/>
        <end position="178"/>
    </location>
</feature>
<evidence type="ECO:0000313" key="2">
    <source>
        <dbReference type="EMBL" id="RKP37129.1"/>
    </source>
</evidence>
<dbReference type="Proteomes" id="UP000268162">
    <property type="component" value="Unassembled WGS sequence"/>
</dbReference>
<feature type="compositionally biased region" description="Polar residues" evidence="1">
    <location>
        <begin position="126"/>
        <end position="143"/>
    </location>
</feature>
<evidence type="ECO:0000313" key="3">
    <source>
        <dbReference type="Proteomes" id="UP000268162"/>
    </source>
</evidence>
<feature type="compositionally biased region" description="Polar residues" evidence="1">
    <location>
        <begin position="95"/>
        <end position="119"/>
    </location>
</feature>
<dbReference type="EMBL" id="ML002539">
    <property type="protein sequence ID" value="RKP37129.1"/>
    <property type="molecule type" value="Genomic_DNA"/>
</dbReference>
<sequence length="258" mass="28291">MNTSQFSYNPSEKGDTATRLTSRLIPRTANLDEESLLFVRDARQSQLTHKKQYMTSLVSGTRIRAQPSTDAPSNSANESKYVLPTITDNHLPMRQSPNSKTLGHASQSRPQSPVPTSMSAHPPPSRSQARVPSGTHTPSTTLGLKSLRQGIPPADQRRRHSPGTSVSAPSSENPSPVTARAAVPGVRRASNPNVITSPATFTKAMWDIVFRKFCQEEVIYADLKNQLLSRVQKNAHVNHPDYLASVFTMVVRATRNVS</sequence>
<feature type="compositionally biased region" description="Polar residues" evidence="1">
    <location>
        <begin position="66"/>
        <end position="78"/>
    </location>
</feature>
<proteinExistence type="predicted"/>
<keyword evidence="3" id="KW-1185">Reference proteome</keyword>
<name>A0A4V1J4Y0_9FUNG</name>
<evidence type="ECO:0000256" key="1">
    <source>
        <dbReference type="SAM" id="MobiDB-lite"/>
    </source>
</evidence>